<reference evidence="1" key="2">
    <citation type="submission" date="2021-01" db="EMBL/GenBank/DDBJ databases">
        <authorList>
            <person name="Vargas Peralta D."/>
        </authorList>
    </citation>
    <scope>NUCLEOTIDE SEQUENCE</scope>
    <source>
        <strain evidence="1">A3</strain>
    </source>
</reference>
<name>A0AAW4P1E2_9GAMM</name>
<sequence>MKMMCTSELCAGDVLLCYKDTKIDLTGKVITRVTDSEYTHAAICISSSVAAEATLLVGVSKVQIEDLIKRYDHVAVFRQPDAWQPPERIQAMNAFIDSIIASNAKYNLRDVVDFKKQNEVHRLTLIEQLNEFFNGTYTSAPIEKGSYFCSELVASCFVITGFIDPSAAVLYQSNVISPGALGRDPTFGTFCGYVSSVSNYAVPTTDEFFNRSTFDEIYRNGK</sequence>
<evidence type="ECO:0000313" key="1">
    <source>
        <dbReference type="EMBL" id="MBW5893266.1"/>
    </source>
</evidence>
<dbReference type="EMBL" id="JAESHX010000062">
    <property type="protein sequence ID" value="MBW5893266.1"/>
    <property type="molecule type" value="Genomic_DNA"/>
</dbReference>
<dbReference type="AlphaFoldDB" id="A0AAW4P1E2"/>
<reference evidence="1" key="1">
    <citation type="journal article" date="2021" name="bioRxiv">
        <title>Identification of Pectobacterium species isolated from the soft rot of tetecho (Neobuxbaumia tetetzo), a columnar cactus, and associated metagenomics.</title>
        <authorList>
            <person name="Vargas-Peralta D."/>
            <person name="Narvaez-Barragan D.A."/>
            <person name="de Sandozequi A."/>
            <person name="Romero-Gutierrez M.F."/>
            <person name="Segovia L."/>
            <person name="Martinez-Anaya C."/>
            <person name="Alcaraz L.D."/>
            <person name="de la Torre Almaraz R."/>
        </authorList>
    </citation>
    <scope>NUCLEOTIDE SEQUENCE</scope>
    <source>
        <strain evidence="1">A3</strain>
    </source>
</reference>
<dbReference type="Proteomes" id="UP000696310">
    <property type="component" value="Unassembled WGS sequence"/>
</dbReference>
<evidence type="ECO:0000313" key="2">
    <source>
        <dbReference type="Proteomes" id="UP000696310"/>
    </source>
</evidence>
<dbReference type="SUPFAM" id="SSF54001">
    <property type="entry name" value="Cysteine proteinases"/>
    <property type="match status" value="1"/>
</dbReference>
<dbReference type="Gene3D" id="3.90.1720.10">
    <property type="entry name" value="endopeptidase domain like (from Nostoc punctiforme)"/>
    <property type="match status" value="1"/>
</dbReference>
<protein>
    <recommendedName>
        <fullName evidence="3">Permuted papain-like amidase YaeF/Yiix C92 family enzyme</fullName>
    </recommendedName>
</protein>
<evidence type="ECO:0008006" key="3">
    <source>
        <dbReference type="Google" id="ProtNLM"/>
    </source>
</evidence>
<comment type="caution">
    <text evidence="1">The sequence shown here is derived from an EMBL/GenBank/DDBJ whole genome shotgun (WGS) entry which is preliminary data.</text>
</comment>
<dbReference type="InterPro" id="IPR038765">
    <property type="entry name" value="Papain-like_cys_pep_sf"/>
</dbReference>
<dbReference type="RefSeq" id="WP_219680067.1">
    <property type="nucleotide sequence ID" value="NZ_JAESHX010000062.1"/>
</dbReference>
<gene>
    <name evidence="1" type="ORF">IM880_13690</name>
</gene>
<accession>A0AAW4P1E2</accession>
<organism evidence="1 2">
    <name type="scientific">Pectobacterium polaris</name>
    <dbReference type="NCBI Taxonomy" id="2042057"/>
    <lineage>
        <taxon>Bacteria</taxon>
        <taxon>Pseudomonadati</taxon>
        <taxon>Pseudomonadota</taxon>
        <taxon>Gammaproteobacteria</taxon>
        <taxon>Enterobacterales</taxon>
        <taxon>Pectobacteriaceae</taxon>
        <taxon>Pectobacterium</taxon>
    </lineage>
</organism>
<proteinExistence type="predicted"/>